<dbReference type="GO" id="GO:0005886">
    <property type="term" value="C:plasma membrane"/>
    <property type="evidence" value="ECO:0007669"/>
    <property type="project" value="TreeGrafter"/>
</dbReference>
<dbReference type="EMBL" id="UYYG01000120">
    <property type="protein sequence ID" value="VDN53317.1"/>
    <property type="molecule type" value="Genomic_DNA"/>
</dbReference>
<comment type="similarity">
    <text evidence="2">Belongs to the ABC transporter superfamily. ABCG family. Eye pigment precursor importer (TC 3.A.1.204) subfamily.</text>
</comment>
<evidence type="ECO:0000313" key="11">
    <source>
        <dbReference type="Proteomes" id="UP000038040"/>
    </source>
</evidence>
<evidence type="ECO:0000256" key="1">
    <source>
        <dbReference type="ARBA" id="ARBA00004141"/>
    </source>
</evidence>
<dbReference type="PANTHER" id="PTHR48041:SF84">
    <property type="entry name" value="ABC TRANSPORTER DOMAIN-CONTAINING PROTEIN"/>
    <property type="match status" value="1"/>
</dbReference>
<dbReference type="Pfam" id="PF19055">
    <property type="entry name" value="ABC2_membrane_7"/>
    <property type="match status" value="1"/>
</dbReference>
<evidence type="ECO:0000256" key="3">
    <source>
        <dbReference type="ARBA" id="ARBA00022448"/>
    </source>
</evidence>
<dbReference type="PROSITE" id="PS50893">
    <property type="entry name" value="ABC_TRANSPORTER_2"/>
    <property type="match status" value="1"/>
</dbReference>
<evidence type="ECO:0000256" key="2">
    <source>
        <dbReference type="ARBA" id="ARBA00005814"/>
    </source>
</evidence>
<keyword evidence="8" id="KW-0472">Membrane</keyword>
<keyword evidence="3" id="KW-0813">Transport</keyword>
<keyword evidence="5" id="KW-0547">Nucleotide-binding</keyword>
<accession>A0A0N4UNX8</accession>
<name>A0A0N4UNX8_DRAME</name>
<dbReference type="PROSITE" id="PS00211">
    <property type="entry name" value="ABC_TRANSPORTER_1"/>
    <property type="match status" value="1"/>
</dbReference>
<keyword evidence="6" id="KW-0067">ATP-binding</keyword>
<dbReference type="InterPro" id="IPR050352">
    <property type="entry name" value="ABCG_transporters"/>
</dbReference>
<evidence type="ECO:0000313" key="13">
    <source>
        <dbReference type="WBParaSite" id="DME_0000964001-mRNA-1"/>
    </source>
</evidence>
<dbReference type="GO" id="GO:0140359">
    <property type="term" value="F:ABC-type transporter activity"/>
    <property type="evidence" value="ECO:0007669"/>
    <property type="project" value="InterPro"/>
</dbReference>
<evidence type="ECO:0000256" key="4">
    <source>
        <dbReference type="ARBA" id="ARBA00022692"/>
    </source>
</evidence>
<dbReference type="Pfam" id="PF00005">
    <property type="entry name" value="ABC_tran"/>
    <property type="match status" value="1"/>
</dbReference>
<keyword evidence="12" id="KW-1185">Reference proteome</keyword>
<dbReference type="SMART" id="SM00382">
    <property type="entry name" value="AAA"/>
    <property type="match status" value="1"/>
</dbReference>
<evidence type="ECO:0000256" key="7">
    <source>
        <dbReference type="ARBA" id="ARBA00022989"/>
    </source>
</evidence>
<dbReference type="Proteomes" id="UP000274756">
    <property type="component" value="Unassembled WGS sequence"/>
</dbReference>
<dbReference type="SUPFAM" id="SSF52540">
    <property type="entry name" value="P-loop containing nucleoside triphosphate hydrolases"/>
    <property type="match status" value="1"/>
</dbReference>
<proteinExistence type="inferred from homology"/>
<dbReference type="OrthoDB" id="66620at2759"/>
<evidence type="ECO:0000256" key="5">
    <source>
        <dbReference type="ARBA" id="ARBA00022741"/>
    </source>
</evidence>
<comment type="subcellular location">
    <subcellularLocation>
        <location evidence="1">Membrane</location>
        <topology evidence="1">Multi-pass membrane protein</topology>
    </subcellularLocation>
</comment>
<dbReference type="InterPro" id="IPR003593">
    <property type="entry name" value="AAA+_ATPase"/>
</dbReference>
<reference evidence="10 12" key="2">
    <citation type="submission" date="2018-11" db="EMBL/GenBank/DDBJ databases">
        <authorList>
            <consortium name="Pathogen Informatics"/>
        </authorList>
    </citation>
    <scope>NUCLEOTIDE SEQUENCE [LARGE SCALE GENOMIC DNA]</scope>
</reference>
<keyword evidence="4" id="KW-0812">Transmembrane</keyword>
<evidence type="ECO:0000313" key="10">
    <source>
        <dbReference type="EMBL" id="VDN53317.1"/>
    </source>
</evidence>
<keyword evidence="7" id="KW-1133">Transmembrane helix</keyword>
<dbReference type="InterPro" id="IPR003439">
    <property type="entry name" value="ABC_transporter-like_ATP-bd"/>
</dbReference>
<dbReference type="GO" id="GO:0005524">
    <property type="term" value="F:ATP binding"/>
    <property type="evidence" value="ECO:0007669"/>
    <property type="project" value="UniProtKB-KW"/>
</dbReference>
<sequence length="294" mass="32401">MDDEMKKGLLECGNINDYGSFMDDIAEVTPVTLSWHKIHAYSKKTRRLILDDISGIAKSGQLIAFMGASGAGKTTLLNALLSRNLKGLRVGGEVIVNGLNIGACITAISGYVQQEELFISSLTVREHLLLQSYLRLPRQFSKEDRQKEVSKVIMLFGLSKCQNNRIGTVGVRKGISGGEAKRLALATETLNNPSVLFCDEPTSGLDSYMAESIVEILLKLARRGRTVICTIHQPTSILFNMFDRVLFIARGHVAYIGPPSKVLLFLEKNGYPCPNEYNPADMVVQVIWPNGIIL</sequence>
<dbReference type="WBParaSite" id="DME_0000964001-mRNA-1">
    <property type="protein sequence ID" value="DME_0000964001-mRNA-1"/>
    <property type="gene ID" value="DME_0000964001"/>
</dbReference>
<evidence type="ECO:0000256" key="8">
    <source>
        <dbReference type="ARBA" id="ARBA00023136"/>
    </source>
</evidence>
<protein>
    <submittedName>
        <fullName evidence="13">ABC transporter domain-containing protein</fullName>
    </submittedName>
</protein>
<dbReference type="InterPro" id="IPR043926">
    <property type="entry name" value="ABCG_dom"/>
</dbReference>
<evidence type="ECO:0000259" key="9">
    <source>
        <dbReference type="PROSITE" id="PS50893"/>
    </source>
</evidence>
<feature type="domain" description="ABC transporter" evidence="9">
    <location>
        <begin position="33"/>
        <end position="275"/>
    </location>
</feature>
<dbReference type="STRING" id="318479.A0A0N4UNX8"/>
<dbReference type="PANTHER" id="PTHR48041">
    <property type="entry name" value="ABC TRANSPORTER G FAMILY MEMBER 28"/>
    <property type="match status" value="1"/>
</dbReference>
<dbReference type="Proteomes" id="UP000038040">
    <property type="component" value="Unplaced"/>
</dbReference>
<dbReference type="InterPro" id="IPR017871">
    <property type="entry name" value="ABC_transporter-like_CS"/>
</dbReference>
<evidence type="ECO:0000256" key="6">
    <source>
        <dbReference type="ARBA" id="ARBA00022840"/>
    </source>
</evidence>
<organism evidence="11 13">
    <name type="scientific">Dracunculus medinensis</name>
    <name type="common">Guinea worm</name>
    <dbReference type="NCBI Taxonomy" id="318479"/>
    <lineage>
        <taxon>Eukaryota</taxon>
        <taxon>Metazoa</taxon>
        <taxon>Ecdysozoa</taxon>
        <taxon>Nematoda</taxon>
        <taxon>Chromadorea</taxon>
        <taxon>Rhabditida</taxon>
        <taxon>Spirurina</taxon>
        <taxon>Dracunculoidea</taxon>
        <taxon>Dracunculidae</taxon>
        <taxon>Dracunculus</taxon>
    </lineage>
</organism>
<dbReference type="AlphaFoldDB" id="A0A0N4UNX8"/>
<dbReference type="Gene3D" id="3.40.50.300">
    <property type="entry name" value="P-loop containing nucleotide triphosphate hydrolases"/>
    <property type="match status" value="1"/>
</dbReference>
<dbReference type="GO" id="GO:0016887">
    <property type="term" value="F:ATP hydrolysis activity"/>
    <property type="evidence" value="ECO:0007669"/>
    <property type="project" value="InterPro"/>
</dbReference>
<evidence type="ECO:0000313" key="12">
    <source>
        <dbReference type="Proteomes" id="UP000274756"/>
    </source>
</evidence>
<reference evidence="13" key="1">
    <citation type="submission" date="2017-02" db="UniProtKB">
        <authorList>
            <consortium name="WormBaseParasite"/>
        </authorList>
    </citation>
    <scope>IDENTIFICATION</scope>
</reference>
<dbReference type="InterPro" id="IPR027417">
    <property type="entry name" value="P-loop_NTPase"/>
</dbReference>
<gene>
    <name evidence="10" type="ORF">DME_LOCUS3290</name>
</gene>